<protein>
    <submittedName>
        <fullName evidence="1">Uncharacterized protein</fullName>
    </submittedName>
</protein>
<name>A0AAV3YY62_9GAST</name>
<dbReference type="AlphaFoldDB" id="A0AAV3YY62"/>
<dbReference type="EMBL" id="BLXT01001699">
    <property type="protein sequence ID" value="GFN87310.1"/>
    <property type="molecule type" value="Genomic_DNA"/>
</dbReference>
<organism evidence="1 2">
    <name type="scientific">Plakobranchus ocellatus</name>
    <dbReference type="NCBI Taxonomy" id="259542"/>
    <lineage>
        <taxon>Eukaryota</taxon>
        <taxon>Metazoa</taxon>
        <taxon>Spiralia</taxon>
        <taxon>Lophotrochozoa</taxon>
        <taxon>Mollusca</taxon>
        <taxon>Gastropoda</taxon>
        <taxon>Heterobranchia</taxon>
        <taxon>Euthyneura</taxon>
        <taxon>Panpulmonata</taxon>
        <taxon>Sacoglossa</taxon>
        <taxon>Placobranchoidea</taxon>
        <taxon>Plakobranchidae</taxon>
        <taxon>Plakobranchus</taxon>
    </lineage>
</organism>
<accession>A0AAV3YY62</accession>
<sequence length="83" mass="9168">MITDVEAGYILKQRQVCLLSIHNEHFESPDLNLYETVRHALILGISSSISTDGQSVYDGQPVSGFQAPSVSFVQSTITKNEQQ</sequence>
<comment type="caution">
    <text evidence="1">The sequence shown here is derived from an EMBL/GenBank/DDBJ whole genome shotgun (WGS) entry which is preliminary data.</text>
</comment>
<evidence type="ECO:0000313" key="2">
    <source>
        <dbReference type="Proteomes" id="UP000735302"/>
    </source>
</evidence>
<evidence type="ECO:0000313" key="1">
    <source>
        <dbReference type="EMBL" id="GFN87310.1"/>
    </source>
</evidence>
<dbReference type="Proteomes" id="UP000735302">
    <property type="component" value="Unassembled WGS sequence"/>
</dbReference>
<keyword evidence="2" id="KW-1185">Reference proteome</keyword>
<reference evidence="1 2" key="1">
    <citation type="journal article" date="2021" name="Elife">
        <title>Chloroplast acquisition without the gene transfer in kleptoplastic sea slugs, Plakobranchus ocellatus.</title>
        <authorList>
            <person name="Maeda T."/>
            <person name="Takahashi S."/>
            <person name="Yoshida T."/>
            <person name="Shimamura S."/>
            <person name="Takaki Y."/>
            <person name="Nagai Y."/>
            <person name="Toyoda A."/>
            <person name="Suzuki Y."/>
            <person name="Arimoto A."/>
            <person name="Ishii H."/>
            <person name="Satoh N."/>
            <person name="Nishiyama T."/>
            <person name="Hasebe M."/>
            <person name="Maruyama T."/>
            <person name="Minagawa J."/>
            <person name="Obokata J."/>
            <person name="Shigenobu S."/>
        </authorList>
    </citation>
    <scope>NUCLEOTIDE SEQUENCE [LARGE SCALE GENOMIC DNA]</scope>
</reference>
<gene>
    <name evidence="1" type="ORF">PoB_001381600</name>
</gene>
<proteinExistence type="predicted"/>